<dbReference type="Proteomes" id="UP000003136">
    <property type="component" value="Unassembled WGS sequence"/>
</dbReference>
<evidence type="ECO:0000256" key="1">
    <source>
        <dbReference type="SAM" id="MobiDB-lite"/>
    </source>
</evidence>
<dbReference type="eggNOG" id="ENOG502ZFQ4">
    <property type="taxonomic scope" value="Bacteria"/>
</dbReference>
<evidence type="ECO:0000313" key="2">
    <source>
        <dbReference type="EMBL" id="EEC58408.1"/>
    </source>
</evidence>
<evidence type="ECO:0000313" key="3">
    <source>
        <dbReference type="Proteomes" id="UP000003136"/>
    </source>
</evidence>
<feature type="region of interest" description="Disordered" evidence="1">
    <location>
        <begin position="55"/>
        <end position="77"/>
    </location>
</feature>
<protein>
    <submittedName>
        <fullName evidence="2">Uncharacterized protein</fullName>
    </submittedName>
</protein>
<dbReference type="STRING" id="483218.BACPEC_00540"/>
<reference evidence="2 3" key="1">
    <citation type="submission" date="2008-11" db="EMBL/GenBank/DDBJ databases">
        <title>Draft genome sequence of Bacteroides pectinophilus (ATCC 43243).</title>
        <authorList>
            <person name="Sudarsanam P."/>
            <person name="Ley R."/>
            <person name="Guruge J."/>
            <person name="Turnbaugh P.J."/>
            <person name="Mahowald M."/>
            <person name="Liep D."/>
            <person name="Gordon J."/>
        </authorList>
    </citation>
    <scope>NUCLEOTIDE SEQUENCE [LARGE SCALE GENOMIC DNA]</scope>
    <source>
        <strain evidence="2 3">ATCC 43243</strain>
    </source>
</reference>
<feature type="compositionally biased region" description="Basic and acidic residues" evidence="1">
    <location>
        <begin position="64"/>
        <end position="77"/>
    </location>
</feature>
<dbReference type="AlphaFoldDB" id="B7APD4"/>
<dbReference type="EMBL" id="ABVQ01000034">
    <property type="protein sequence ID" value="EEC58408.1"/>
    <property type="molecule type" value="Genomic_DNA"/>
</dbReference>
<accession>B7APD4</accession>
<gene>
    <name evidence="2" type="ORF">BACPEC_00540</name>
</gene>
<keyword evidence="3" id="KW-1185">Reference proteome</keyword>
<name>B7APD4_9FIRM</name>
<reference evidence="2 3" key="2">
    <citation type="submission" date="2008-11" db="EMBL/GenBank/DDBJ databases">
        <authorList>
            <person name="Fulton L."/>
            <person name="Clifton S."/>
            <person name="Fulton B."/>
            <person name="Xu J."/>
            <person name="Minx P."/>
            <person name="Pepin K.H."/>
            <person name="Johnson M."/>
            <person name="Bhonagiri V."/>
            <person name="Nash W.E."/>
            <person name="Mardis E.R."/>
            <person name="Wilson R.K."/>
        </authorList>
    </citation>
    <scope>NUCLEOTIDE SEQUENCE [LARGE SCALE GENOMIC DNA]</scope>
    <source>
        <strain evidence="2 3">ATCC 43243</strain>
    </source>
</reference>
<sequence>MKEYSRPVVEKLDEKAEGVYAASGDDNNETVCRYGRKQANPGVDTCQACSATDGRQSSGSYFRGDYKGCPDGMPEKN</sequence>
<comment type="caution">
    <text evidence="2">The sequence shown here is derived from an EMBL/GenBank/DDBJ whole genome shotgun (WGS) entry which is preliminary data.</text>
</comment>
<proteinExistence type="predicted"/>
<organism evidence="2 3">
    <name type="scientific">[Bacteroides] pectinophilus ATCC 43243</name>
    <dbReference type="NCBI Taxonomy" id="483218"/>
    <lineage>
        <taxon>Bacteria</taxon>
        <taxon>Bacillati</taxon>
        <taxon>Bacillota</taxon>
        <taxon>Clostridia</taxon>
        <taxon>Eubacteriales</taxon>
    </lineage>
</organism>
<dbReference type="HOGENOM" id="CLU_2452727_0_0_9"/>